<reference evidence="1 2" key="2">
    <citation type="submission" date="2016-12" db="EMBL/GenBank/DDBJ databases">
        <title>Draft Genome Sequence of Cystobacter ferrugineus Strain Cbfe23.</title>
        <authorList>
            <person name="Akbar S."/>
            <person name="Dowd S.E."/>
            <person name="Stevens D.C."/>
        </authorList>
    </citation>
    <scope>NUCLEOTIDE SEQUENCE [LARGE SCALE GENOMIC DNA]</scope>
    <source>
        <strain evidence="1 2">Cbfe23</strain>
    </source>
</reference>
<proteinExistence type="predicted"/>
<sequence>MRALGLILVATLGSGCIIEPPDLVRLDGGDEWPDGGKRPTSDGGISIDWDGGFGGGGGGGGGGWDGGAWDAGSGPRATFPGSGTNGDRGTGVLWLVRIDRSTANLAASYGSLIETMTQQLIAQGFDIRRTAVGSLYEERLLSGSGSATPSAASVQTLLENAATYSGTTPTGCSSQHLLTLAVRLSEATVPSSGSRPFADPLGALLVVMLDHGSHPQDYGPGCDPAGKTPAERFGVEHMPWLNIGSPATSHWSLPRSQTRFLFVSTSENESYTQLRERCAAMSAFPRTALDAISPSEHSFYEPFSAGLNVFQPGLGTRIDLCQAVAQDWAGFSRGFAKNWAQLLSLPADQR</sequence>
<dbReference type="OrthoDB" id="9823524at2"/>
<organism evidence="1 2">
    <name type="scientific">Cystobacter ferrugineus</name>
    <dbReference type="NCBI Taxonomy" id="83449"/>
    <lineage>
        <taxon>Bacteria</taxon>
        <taxon>Pseudomonadati</taxon>
        <taxon>Myxococcota</taxon>
        <taxon>Myxococcia</taxon>
        <taxon>Myxococcales</taxon>
        <taxon>Cystobacterineae</taxon>
        <taxon>Archangiaceae</taxon>
        <taxon>Cystobacter</taxon>
    </lineage>
</organism>
<dbReference type="EMBL" id="MPIN01000001">
    <property type="protein sequence ID" value="OJH42477.1"/>
    <property type="molecule type" value="Genomic_DNA"/>
</dbReference>
<comment type="caution">
    <text evidence="1">The sequence shown here is derived from an EMBL/GenBank/DDBJ whole genome shotgun (WGS) entry which is preliminary data.</text>
</comment>
<dbReference type="AlphaFoldDB" id="A0A1L9BJQ1"/>
<evidence type="ECO:0000313" key="2">
    <source>
        <dbReference type="Proteomes" id="UP000182229"/>
    </source>
</evidence>
<evidence type="ECO:0000313" key="1">
    <source>
        <dbReference type="EMBL" id="OJH42477.1"/>
    </source>
</evidence>
<protein>
    <recommendedName>
        <fullName evidence="3">Lipoprotein</fullName>
    </recommendedName>
</protein>
<accession>A0A1L9BJQ1</accession>
<evidence type="ECO:0008006" key="3">
    <source>
        <dbReference type="Google" id="ProtNLM"/>
    </source>
</evidence>
<gene>
    <name evidence="1" type="ORF">BON30_04590</name>
</gene>
<keyword evidence="2" id="KW-1185">Reference proteome</keyword>
<dbReference type="STRING" id="83449.BON30_04590"/>
<dbReference type="Proteomes" id="UP000182229">
    <property type="component" value="Unassembled WGS sequence"/>
</dbReference>
<dbReference type="RefSeq" id="WP_071896572.1">
    <property type="nucleotide sequence ID" value="NZ_MPIN01000001.1"/>
</dbReference>
<dbReference type="PROSITE" id="PS51257">
    <property type="entry name" value="PROKAR_LIPOPROTEIN"/>
    <property type="match status" value="1"/>
</dbReference>
<name>A0A1L9BJQ1_9BACT</name>
<reference evidence="2" key="1">
    <citation type="submission" date="2016-11" db="EMBL/GenBank/DDBJ databases">
        <authorList>
            <person name="Shukria A."/>
            <person name="Stevens D.C."/>
        </authorList>
    </citation>
    <scope>NUCLEOTIDE SEQUENCE [LARGE SCALE GENOMIC DNA]</scope>
    <source>
        <strain evidence="2">Cbfe23</strain>
    </source>
</reference>